<protein>
    <recommendedName>
        <fullName evidence="4">Toxin co-regulated pilus biosynthesis protein Q C-terminal domain-containing protein</fullName>
    </recommendedName>
</protein>
<gene>
    <name evidence="2" type="ORF">EHC69_28375</name>
</gene>
<reference evidence="2 3" key="1">
    <citation type="submission" date="2018-12" db="EMBL/GenBank/DDBJ databases">
        <title>Genomic insights into the evolutionary origins and pathogenicity of five Vibrio parahaemolyticus strains isolated from the shrimp with acute hepatopancreatic necrosis disease (AHPND).</title>
        <authorList>
            <person name="Yang Q."/>
            <person name="Dong X."/>
            <person name="Xie G."/>
            <person name="Fu S."/>
            <person name="Zou P."/>
            <person name="Sun J."/>
            <person name="Wang Y."/>
            <person name="Huang J."/>
        </authorList>
    </citation>
    <scope>NUCLEOTIDE SEQUENCE [LARGE SCALE GENOMIC DNA]</scope>
    <source>
        <strain evidence="2 3">20160303005-1</strain>
        <plasmid evidence="3">pvpsd2016-3</plasmid>
    </source>
</reference>
<keyword evidence="2" id="KW-0614">Plasmid</keyword>
<feature type="transmembrane region" description="Helical" evidence="1">
    <location>
        <begin position="26"/>
        <end position="48"/>
    </location>
</feature>
<proteinExistence type="predicted"/>
<dbReference type="NCBIfam" id="TIGR03748">
    <property type="entry name" value="conj_PilL"/>
    <property type="match status" value="1"/>
</dbReference>
<dbReference type="Proteomes" id="UP000464718">
    <property type="component" value="Plasmid pvpsd2016-3"/>
</dbReference>
<keyword evidence="1" id="KW-0472">Membrane</keyword>
<dbReference type="InterPro" id="IPR022260">
    <property type="entry name" value="Integr_conj_element_PilL"/>
</dbReference>
<keyword evidence="1" id="KW-1133">Transmembrane helix</keyword>
<evidence type="ECO:0000256" key="1">
    <source>
        <dbReference type="SAM" id="Phobius"/>
    </source>
</evidence>
<evidence type="ECO:0000313" key="2">
    <source>
        <dbReference type="EMBL" id="QHH13181.1"/>
    </source>
</evidence>
<sequence length="471" mass="51368">MDGWILAINQPRKDIIYLKKKTQETIHWQCIFNGVFSLAFLLACFPSFLLTGEYAMQKRWLALSVASVLVGCTSTPPPAPTPPPLNVRTAPELSAGQAVHTSRYVTQSRTSGAELTDILGVPIDARLPVMTQMTVKQGMEFLLNGSGMALRTPTSGAEAQLYTQALPLGQTNMGHMSLREALQVMGGQAFLLEEDVVRREVGFRLKDGYVWQAPLVTDVSSMPQPSSMGASSSEVVMTPRLNQSLAANGASSASTTKNAASLSNDELFMGNGKPTVSSSTASTSVAKSKTVTSRSAAEANTNYLISKGEAPYHAIQRWFESKKFARVAFALDDKQQAALLEPLEQSVYYHCTLPDAITELGKQLELPLHFDMQRGIAAIHTLDVIPDIQWVHGSTLKQAVANLARSYGWQWQNEGAQASWMSDNDYPLMSEFGVVTPRGAFDEALDTVLDGYPVKAQLIAGTRQVFIREKE</sequence>
<evidence type="ECO:0008006" key="4">
    <source>
        <dbReference type="Google" id="ProtNLM"/>
    </source>
</evidence>
<keyword evidence="1" id="KW-0812">Transmembrane</keyword>
<evidence type="ECO:0000313" key="3">
    <source>
        <dbReference type="Proteomes" id="UP000464718"/>
    </source>
</evidence>
<organism evidence="2 3">
    <name type="scientific">Vibrio parahaemolyticus</name>
    <dbReference type="NCBI Taxonomy" id="670"/>
    <lineage>
        <taxon>Bacteria</taxon>
        <taxon>Pseudomonadati</taxon>
        <taxon>Pseudomonadota</taxon>
        <taxon>Gammaproteobacteria</taxon>
        <taxon>Vibrionales</taxon>
        <taxon>Vibrionaceae</taxon>
        <taxon>Vibrio</taxon>
    </lineage>
</organism>
<accession>A0AAX1G1F9</accession>
<geneLocation type="plasmid" evidence="3">
    <name>pvpsd2016-3</name>
</geneLocation>
<dbReference type="AlphaFoldDB" id="A0AAX1G1F9"/>
<dbReference type="EMBL" id="CP034302">
    <property type="protein sequence ID" value="QHH13181.1"/>
    <property type="molecule type" value="Genomic_DNA"/>
</dbReference>
<name>A0AAX1G1F9_VIBPH</name>